<gene>
    <name evidence="3" type="ORF">LY71_11258</name>
</gene>
<comment type="caution">
    <text evidence="3">The sequence shown here is derived from an EMBL/GenBank/DDBJ whole genome shotgun (WGS) entry which is preliminary data.</text>
</comment>
<feature type="region of interest" description="Disordered" evidence="1">
    <location>
        <begin position="1"/>
        <end position="27"/>
    </location>
</feature>
<organism evidence="3 4">
    <name type="scientific">Geodermatophilus tzadiensis</name>
    <dbReference type="NCBI Taxonomy" id="1137988"/>
    <lineage>
        <taxon>Bacteria</taxon>
        <taxon>Bacillati</taxon>
        <taxon>Actinomycetota</taxon>
        <taxon>Actinomycetes</taxon>
        <taxon>Geodermatophilales</taxon>
        <taxon>Geodermatophilaceae</taxon>
        <taxon>Geodermatophilus</taxon>
    </lineage>
</organism>
<keyword evidence="4" id="KW-1185">Reference proteome</keyword>
<dbReference type="Proteomes" id="UP000239210">
    <property type="component" value="Unassembled WGS sequence"/>
</dbReference>
<evidence type="ECO:0000256" key="1">
    <source>
        <dbReference type="SAM" id="MobiDB-lite"/>
    </source>
</evidence>
<name>A0A2T0TPX9_9ACTN</name>
<keyword evidence="2" id="KW-1133">Transmembrane helix</keyword>
<evidence type="ECO:0000313" key="3">
    <source>
        <dbReference type="EMBL" id="PRY47703.1"/>
    </source>
</evidence>
<keyword evidence="2" id="KW-0812">Transmembrane</keyword>
<dbReference type="EMBL" id="PVTG01000012">
    <property type="protein sequence ID" value="PRY47703.1"/>
    <property type="molecule type" value="Genomic_DNA"/>
</dbReference>
<accession>A0A2T0TPX9</accession>
<protein>
    <submittedName>
        <fullName evidence="3">Uncharacterized protein</fullName>
    </submittedName>
</protein>
<proteinExistence type="predicted"/>
<keyword evidence="2" id="KW-0472">Membrane</keyword>
<dbReference type="AlphaFoldDB" id="A0A2T0TPX9"/>
<evidence type="ECO:0000256" key="2">
    <source>
        <dbReference type="SAM" id="Phobius"/>
    </source>
</evidence>
<reference evidence="3 4" key="1">
    <citation type="submission" date="2018-03" db="EMBL/GenBank/DDBJ databases">
        <title>Genomic Encyclopedia of Archaeal and Bacterial Type Strains, Phase II (KMG-II): from individual species to whole genera.</title>
        <authorList>
            <person name="Goeker M."/>
        </authorList>
    </citation>
    <scope>NUCLEOTIDE SEQUENCE [LARGE SCALE GENOMIC DNA]</scope>
    <source>
        <strain evidence="3 4">DSM 45416</strain>
    </source>
</reference>
<feature type="transmembrane region" description="Helical" evidence="2">
    <location>
        <begin position="27"/>
        <end position="47"/>
    </location>
</feature>
<evidence type="ECO:0000313" key="4">
    <source>
        <dbReference type="Proteomes" id="UP000239210"/>
    </source>
</evidence>
<sequence length="62" mass="6520">MSQVREPRDGARRRRHRADTAPGTPGALFDSGIVVAAVVAVVFDLVLPGRPRARQAAASAAQ</sequence>
<feature type="compositionally biased region" description="Basic and acidic residues" evidence="1">
    <location>
        <begin position="1"/>
        <end position="10"/>
    </location>
</feature>